<dbReference type="EMBL" id="ML986490">
    <property type="protein sequence ID" value="KAF2277590.1"/>
    <property type="molecule type" value="Genomic_DNA"/>
</dbReference>
<keyword evidence="4" id="KW-1185">Reference proteome</keyword>
<gene>
    <name evidence="3" type="ORF">EI97DRAFT_432446</name>
</gene>
<dbReference type="AlphaFoldDB" id="A0A6A6JLQ1"/>
<feature type="region of interest" description="Disordered" evidence="1">
    <location>
        <begin position="100"/>
        <end position="122"/>
    </location>
</feature>
<feature type="signal peptide" evidence="2">
    <location>
        <begin position="1"/>
        <end position="21"/>
    </location>
</feature>
<organism evidence="3 4">
    <name type="scientific">Westerdykella ornata</name>
    <dbReference type="NCBI Taxonomy" id="318751"/>
    <lineage>
        <taxon>Eukaryota</taxon>
        <taxon>Fungi</taxon>
        <taxon>Dikarya</taxon>
        <taxon>Ascomycota</taxon>
        <taxon>Pezizomycotina</taxon>
        <taxon>Dothideomycetes</taxon>
        <taxon>Pleosporomycetidae</taxon>
        <taxon>Pleosporales</taxon>
        <taxon>Sporormiaceae</taxon>
        <taxon>Westerdykella</taxon>
    </lineage>
</organism>
<protein>
    <submittedName>
        <fullName evidence="3">Uncharacterized protein</fullName>
    </submittedName>
</protein>
<evidence type="ECO:0000313" key="4">
    <source>
        <dbReference type="Proteomes" id="UP000800097"/>
    </source>
</evidence>
<dbReference type="RefSeq" id="XP_033655129.1">
    <property type="nucleotide sequence ID" value="XM_033798164.1"/>
</dbReference>
<evidence type="ECO:0000256" key="1">
    <source>
        <dbReference type="SAM" id="MobiDB-lite"/>
    </source>
</evidence>
<name>A0A6A6JLQ1_WESOR</name>
<evidence type="ECO:0000256" key="2">
    <source>
        <dbReference type="SAM" id="SignalP"/>
    </source>
</evidence>
<dbReference type="OrthoDB" id="3770004at2759"/>
<proteinExistence type="predicted"/>
<dbReference type="Proteomes" id="UP000800097">
    <property type="component" value="Unassembled WGS sequence"/>
</dbReference>
<dbReference type="GeneID" id="54551339"/>
<feature type="compositionally biased region" description="Polar residues" evidence="1">
    <location>
        <begin position="102"/>
        <end position="122"/>
    </location>
</feature>
<reference evidence="3" key="1">
    <citation type="journal article" date="2020" name="Stud. Mycol.">
        <title>101 Dothideomycetes genomes: a test case for predicting lifestyles and emergence of pathogens.</title>
        <authorList>
            <person name="Haridas S."/>
            <person name="Albert R."/>
            <person name="Binder M."/>
            <person name="Bloem J."/>
            <person name="Labutti K."/>
            <person name="Salamov A."/>
            <person name="Andreopoulos B."/>
            <person name="Baker S."/>
            <person name="Barry K."/>
            <person name="Bills G."/>
            <person name="Bluhm B."/>
            <person name="Cannon C."/>
            <person name="Castanera R."/>
            <person name="Culley D."/>
            <person name="Daum C."/>
            <person name="Ezra D."/>
            <person name="Gonzalez J."/>
            <person name="Henrissat B."/>
            <person name="Kuo A."/>
            <person name="Liang C."/>
            <person name="Lipzen A."/>
            <person name="Lutzoni F."/>
            <person name="Magnuson J."/>
            <person name="Mondo S."/>
            <person name="Nolan M."/>
            <person name="Ohm R."/>
            <person name="Pangilinan J."/>
            <person name="Park H.-J."/>
            <person name="Ramirez L."/>
            <person name="Alfaro M."/>
            <person name="Sun H."/>
            <person name="Tritt A."/>
            <person name="Yoshinaga Y."/>
            <person name="Zwiers L.-H."/>
            <person name="Turgeon B."/>
            <person name="Goodwin S."/>
            <person name="Spatafora J."/>
            <person name="Crous P."/>
            <person name="Grigoriev I."/>
        </authorList>
    </citation>
    <scope>NUCLEOTIDE SEQUENCE</scope>
    <source>
        <strain evidence="3">CBS 379.55</strain>
    </source>
</reference>
<accession>A0A6A6JLQ1</accession>
<keyword evidence="2" id="KW-0732">Signal</keyword>
<evidence type="ECO:0000313" key="3">
    <source>
        <dbReference type="EMBL" id="KAF2277590.1"/>
    </source>
</evidence>
<feature type="chain" id="PRO_5025651337" evidence="2">
    <location>
        <begin position="22"/>
        <end position="122"/>
    </location>
</feature>
<sequence length="122" mass="13279">MAAKIVPIALAIIGGVSVAVATFQPELEAQQKRRLEEEYRRDLAAAAAASGNSALAREIAPQFRDNTLREEIRPRAQAPQENERSKLSSLLGLWAWQKPGSDDTSTFRNSSGSSNGVDQSQR</sequence>